<sequence>MTHGEGWPLFHGASWPTWVHLSKKMRNYVRKTDRVKAPSDVIDRAVAKVLDEGKSVSSEAILFNIPRRSLTRFVENKKKSGLEEQNRPNSVFPTHHGYSSARQVFNKEDEALLAITFIVQQIFILDCPQLMLESWLLMLPQKNLKIPPS</sequence>
<evidence type="ECO:0000313" key="2">
    <source>
        <dbReference type="Proteomes" id="UP001234178"/>
    </source>
</evidence>
<organism evidence="1 2">
    <name type="scientific">Daphnia magna</name>
    <dbReference type="NCBI Taxonomy" id="35525"/>
    <lineage>
        <taxon>Eukaryota</taxon>
        <taxon>Metazoa</taxon>
        <taxon>Ecdysozoa</taxon>
        <taxon>Arthropoda</taxon>
        <taxon>Crustacea</taxon>
        <taxon>Branchiopoda</taxon>
        <taxon>Diplostraca</taxon>
        <taxon>Cladocera</taxon>
        <taxon>Anomopoda</taxon>
        <taxon>Daphniidae</taxon>
        <taxon>Daphnia</taxon>
    </lineage>
</organism>
<evidence type="ECO:0000313" key="1">
    <source>
        <dbReference type="EMBL" id="KAK4007247.1"/>
    </source>
</evidence>
<gene>
    <name evidence="1" type="ORF">OUZ56_012407</name>
</gene>
<accession>A0ABQ9Z2X0</accession>
<reference evidence="1 2" key="1">
    <citation type="journal article" date="2023" name="Nucleic Acids Res.">
        <title>The hologenome of Daphnia magna reveals possible DNA methylation and microbiome-mediated evolution of the host genome.</title>
        <authorList>
            <person name="Chaturvedi A."/>
            <person name="Li X."/>
            <person name="Dhandapani V."/>
            <person name="Marshall H."/>
            <person name="Kissane S."/>
            <person name="Cuenca-Cambronero M."/>
            <person name="Asole G."/>
            <person name="Calvet F."/>
            <person name="Ruiz-Romero M."/>
            <person name="Marangio P."/>
            <person name="Guigo R."/>
            <person name="Rago D."/>
            <person name="Mirbahai L."/>
            <person name="Eastwood N."/>
            <person name="Colbourne J.K."/>
            <person name="Zhou J."/>
            <person name="Mallon E."/>
            <person name="Orsini L."/>
        </authorList>
    </citation>
    <scope>NUCLEOTIDE SEQUENCE [LARGE SCALE GENOMIC DNA]</scope>
    <source>
        <strain evidence="1">LRV0_1</strain>
    </source>
</reference>
<comment type="caution">
    <text evidence="1">The sequence shown here is derived from an EMBL/GenBank/DDBJ whole genome shotgun (WGS) entry which is preliminary data.</text>
</comment>
<protein>
    <recommendedName>
        <fullName evidence="3">HTH psq-type domain-containing protein</fullName>
    </recommendedName>
</protein>
<evidence type="ECO:0008006" key="3">
    <source>
        <dbReference type="Google" id="ProtNLM"/>
    </source>
</evidence>
<dbReference type="EMBL" id="JAOYFB010000002">
    <property type="protein sequence ID" value="KAK4007247.1"/>
    <property type="molecule type" value="Genomic_DNA"/>
</dbReference>
<keyword evidence="2" id="KW-1185">Reference proteome</keyword>
<name>A0ABQ9Z2X0_9CRUS</name>
<proteinExistence type="predicted"/>
<dbReference type="Proteomes" id="UP001234178">
    <property type="component" value="Unassembled WGS sequence"/>
</dbReference>